<evidence type="ECO:0000256" key="2">
    <source>
        <dbReference type="PROSITE-ProRule" id="PRU00335"/>
    </source>
</evidence>
<protein>
    <submittedName>
        <fullName evidence="5">TetR family transcriptional regulator</fullName>
    </submittedName>
</protein>
<evidence type="ECO:0000256" key="3">
    <source>
        <dbReference type="SAM" id="MobiDB-lite"/>
    </source>
</evidence>
<dbReference type="AlphaFoldDB" id="A0A318JSU1"/>
<feature type="domain" description="HTH tetR-type" evidence="4">
    <location>
        <begin position="25"/>
        <end position="84"/>
    </location>
</feature>
<dbReference type="PANTHER" id="PTHR30055:SF160">
    <property type="entry name" value="TRANSCRIPTIONAL REGULATORY PROTEIN (PROBABLY ASNC-FAMILY)-RELATED"/>
    <property type="match status" value="1"/>
</dbReference>
<dbReference type="EMBL" id="QJKF01000012">
    <property type="protein sequence ID" value="PXX59284.1"/>
    <property type="molecule type" value="Genomic_DNA"/>
</dbReference>
<gene>
    <name evidence="5" type="ORF">DFR70_112201</name>
</gene>
<keyword evidence="1 2" id="KW-0238">DNA-binding</keyword>
<dbReference type="GO" id="GO:0000976">
    <property type="term" value="F:transcription cis-regulatory region binding"/>
    <property type="evidence" value="ECO:0007669"/>
    <property type="project" value="TreeGrafter"/>
</dbReference>
<dbReference type="Pfam" id="PF00440">
    <property type="entry name" value="TetR_N"/>
    <property type="match status" value="1"/>
</dbReference>
<sequence>MSTTSGNPEPPVADGRATRWNGHKAQRRADVIDAAITVIEEHGVEVSVQQIADRLRLPRPVVYRHFDGRADLDEQIRRQILESLLAQMMPKLHPDGTVRDAVRGAVGTYVRWVDRHPNLHRFIGGATPQGESSLAGARDRIGGRLADLFAIWLSRFGIDPGRARPMAFGIIGFVDGVVNSWRADPASTLSSDQVEGILTESVLALFEGNARSLGVPLERDVVVGDLLARPEAARAQ</sequence>
<evidence type="ECO:0000313" key="6">
    <source>
        <dbReference type="Proteomes" id="UP000247569"/>
    </source>
</evidence>
<reference evidence="5 6" key="1">
    <citation type="submission" date="2018-05" db="EMBL/GenBank/DDBJ databases">
        <title>Genomic Encyclopedia of Type Strains, Phase IV (KMG-IV): sequencing the most valuable type-strain genomes for metagenomic binning, comparative biology and taxonomic classification.</title>
        <authorList>
            <person name="Goeker M."/>
        </authorList>
    </citation>
    <scope>NUCLEOTIDE SEQUENCE [LARGE SCALE GENOMIC DNA]</scope>
    <source>
        <strain evidence="5 6">DSM 44704</strain>
    </source>
</reference>
<evidence type="ECO:0000313" key="5">
    <source>
        <dbReference type="EMBL" id="PXX59284.1"/>
    </source>
</evidence>
<name>A0A318JSU1_9NOCA</name>
<evidence type="ECO:0000256" key="1">
    <source>
        <dbReference type="ARBA" id="ARBA00023125"/>
    </source>
</evidence>
<feature type="region of interest" description="Disordered" evidence="3">
    <location>
        <begin position="1"/>
        <end position="24"/>
    </location>
</feature>
<evidence type="ECO:0000259" key="4">
    <source>
        <dbReference type="PROSITE" id="PS50977"/>
    </source>
</evidence>
<dbReference type="Gene3D" id="1.10.357.10">
    <property type="entry name" value="Tetracycline Repressor, domain 2"/>
    <property type="match status" value="1"/>
</dbReference>
<dbReference type="RefSeq" id="WP_040735649.1">
    <property type="nucleotide sequence ID" value="NZ_QJKF01000012.1"/>
</dbReference>
<feature type="DNA-binding region" description="H-T-H motif" evidence="2">
    <location>
        <begin position="47"/>
        <end position="66"/>
    </location>
</feature>
<dbReference type="Proteomes" id="UP000247569">
    <property type="component" value="Unassembled WGS sequence"/>
</dbReference>
<keyword evidence="6" id="KW-1185">Reference proteome</keyword>
<dbReference type="SUPFAM" id="SSF48498">
    <property type="entry name" value="Tetracyclin repressor-like, C-terminal domain"/>
    <property type="match status" value="1"/>
</dbReference>
<accession>A0A318JSU1</accession>
<proteinExistence type="predicted"/>
<comment type="caution">
    <text evidence="5">The sequence shown here is derived from an EMBL/GenBank/DDBJ whole genome shotgun (WGS) entry which is preliminary data.</text>
</comment>
<dbReference type="SUPFAM" id="SSF46689">
    <property type="entry name" value="Homeodomain-like"/>
    <property type="match status" value="1"/>
</dbReference>
<organism evidence="5 6">
    <name type="scientific">Nocardia tenerifensis</name>
    <dbReference type="NCBI Taxonomy" id="228006"/>
    <lineage>
        <taxon>Bacteria</taxon>
        <taxon>Bacillati</taxon>
        <taxon>Actinomycetota</taxon>
        <taxon>Actinomycetes</taxon>
        <taxon>Mycobacteriales</taxon>
        <taxon>Nocardiaceae</taxon>
        <taxon>Nocardia</taxon>
    </lineage>
</organism>
<dbReference type="PROSITE" id="PS50977">
    <property type="entry name" value="HTH_TETR_2"/>
    <property type="match status" value="1"/>
</dbReference>
<dbReference type="InterPro" id="IPR009057">
    <property type="entry name" value="Homeodomain-like_sf"/>
</dbReference>
<dbReference type="OrthoDB" id="4542604at2"/>
<dbReference type="PANTHER" id="PTHR30055">
    <property type="entry name" value="HTH-TYPE TRANSCRIPTIONAL REGULATOR RUTR"/>
    <property type="match status" value="1"/>
</dbReference>
<dbReference type="GO" id="GO:0003700">
    <property type="term" value="F:DNA-binding transcription factor activity"/>
    <property type="evidence" value="ECO:0007669"/>
    <property type="project" value="TreeGrafter"/>
</dbReference>
<dbReference type="InterPro" id="IPR001647">
    <property type="entry name" value="HTH_TetR"/>
</dbReference>
<dbReference type="InterPro" id="IPR050109">
    <property type="entry name" value="HTH-type_TetR-like_transc_reg"/>
</dbReference>
<dbReference type="InterPro" id="IPR036271">
    <property type="entry name" value="Tet_transcr_reg_TetR-rel_C_sf"/>
</dbReference>